<accession>A0A0F9K9P0</accession>
<gene>
    <name evidence="1" type="ORF">LCGC14_1431350</name>
</gene>
<dbReference type="AlphaFoldDB" id="A0A0F9K9P0"/>
<reference evidence="1" key="1">
    <citation type="journal article" date="2015" name="Nature">
        <title>Complex archaea that bridge the gap between prokaryotes and eukaryotes.</title>
        <authorList>
            <person name="Spang A."/>
            <person name="Saw J.H."/>
            <person name="Jorgensen S.L."/>
            <person name="Zaremba-Niedzwiedzka K."/>
            <person name="Martijn J."/>
            <person name="Lind A.E."/>
            <person name="van Eijk R."/>
            <person name="Schleper C."/>
            <person name="Guy L."/>
            <person name="Ettema T.J."/>
        </authorList>
    </citation>
    <scope>NUCLEOTIDE SEQUENCE</scope>
</reference>
<name>A0A0F9K9P0_9ZZZZ</name>
<evidence type="ECO:0008006" key="2">
    <source>
        <dbReference type="Google" id="ProtNLM"/>
    </source>
</evidence>
<organism evidence="1">
    <name type="scientific">marine sediment metagenome</name>
    <dbReference type="NCBI Taxonomy" id="412755"/>
    <lineage>
        <taxon>unclassified sequences</taxon>
        <taxon>metagenomes</taxon>
        <taxon>ecological metagenomes</taxon>
    </lineage>
</organism>
<dbReference type="EMBL" id="LAZR01009651">
    <property type="protein sequence ID" value="KKM71361.1"/>
    <property type="molecule type" value="Genomic_DNA"/>
</dbReference>
<comment type="caution">
    <text evidence="1">The sequence shown here is derived from an EMBL/GenBank/DDBJ whole genome shotgun (WGS) entry which is preliminary data.</text>
</comment>
<sequence length="409" mass="44233">MPRTQKIFTSFTTGEISPRLTSRIDFAKYINGCETLENYTILPQGGVTRRPGLRFVEEVKDSSKAVRVETFQFSVTDAYVLEIGEKYIRFYKDQARLSSGGSPVEVTTPYLEADLFDLHFAQSADIMYIAHKDYAPRKLSRTSDTAWVFSTITFDPGPSFVDNTDLGEQVTIAAITGTGITVTPDSTEALFLAADVGRNLVSGAGRGTIISINTGASPDTVDMDIIADFPGTTLLVNEWELTDSPQAQLTASAALPVGNNTTLTLNANGWRSADVGKFVKVNNGLLKITAFTSVTVVRAEIITLLDSTTAAAAGTWTLEVESWTATRGFPAAIGFFEQRLLYARTDTQPQTIWGSVTDDFENFAAGTADDDALDFTLTGQNPIRWLSPKSTLSVGTFGGEIIISSTNDA</sequence>
<evidence type="ECO:0000313" key="1">
    <source>
        <dbReference type="EMBL" id="KKM71361.1"/>
    </source>
</evidence>
<protein>
    <recommendedName>
        <fullName evidence="2">Ubiquitin-activating enzyme E1 FCCH domain-containing protein</fullName>
    </recommendedName>
</protein>
<feature type="non-terminal residue" evidence="1">
    <location>
        <position position="409"/>
    </location>
</feature>
<proteinExistence type="predicted"/>